<comment type="similarity">
    <text evidence="1">Belongs to the 'GDXG' lipolytic enzyme family.</text>
</comment>
<keyword evidence="2 3" id="KW-0378">Hydrolase</keyword>
<sequence length="322" mass="35246">MALHPDLAAFLELVEFGRLTGRSLPMHAMDVTQARAEFEGSSQVLDPSPPGNVTASELQITARDGARLAARLYRQGNAGAALQPVILYLHGGGYVVGSLDSHDSVCRRLAALGEFAVLAADYRLAPEQQFPKALHDVLDAANWLAEQAASLGLDNRRVVLAGDSVGASLAAVLAITAVEQPEALAFKPLAQLLFYPVTDISCWRESHREHAEGYLLETPTLEWFYQHYAPQREQRLDWRVSPLLSTLRQPLAPAYLFVAEYDPLHDEGMAYRDWLVAGGTAVTFARVEGLTHDFLRMSGIVGQVEGIYRDVGAWLKRVGGQS</sequence>
<evidence type="ECO:0000256" key="2">
    <source>
        <dbReference type="ARBA" id="ARBA00022801"/>
    </source>
</evidence>
<dbReference type="Pfam" id="PF07859">
    <property type="entry name" value="Abhydrolase_3"/>
    <property type="match status" value="1"/>
</dbReference>
<dbReference type="InterPro" id="IPR002168">
    <property type="entry name" value="Lipase_GDXG_HIS_AS"/>
</dbReference>
<dbReference type="PANTHER" id="PTHR48081:SF8">
    <property type="entry name" value="ALPHA_BETA HYDROLASE FOLD-3 DOMAIN-CONTAINING PROTEIN-RELATED"/>
    <property type="match status" value="1"/>
</dbReference>
<accession>A0A099N4C1</accession>
<dbReference type="KEGG" id="ppj:RK21_00884"/>
<dbReference type="EMBL" id="NTME01000005">
    <property type="protein sequence ID" value="PBJ96540.1"/>
    <property type="molecule type" value="Genomic_DNA"/>
</dbReference>
<dbReference type="Proteomes" id="UP000218102">
    <property type="component" value="Unassembled WGS sequence"/>
</dbReference>
<protein>
    <submittedName>
        <fullName evidence="3">Alpha/beta hydrolase</fullName>
    </submittedName>
</protein>
<dbReference type="GO" id="GO:0016787">
    <property type="term" value="F:hydrolase activity"/>
    <property type="evidence" value="ECO:0007669"/>
    <property type="project" value="UniProtKB-KW"/>
</dbReference>
<comment type="caution">
    <text evidence="3">The sequence shown here is derived from an EMBL/GenBank/DDBJ whole genome shotgun (WGS) entry which is preliminary data.</text>
</comment>
<dbReference type="Gene3D" id="3.40.50.1820">
    <property type="entry name" value="alpha/beta hydrolase"/>
    <property type="match status" value="1"/>
</dbReference>
<evidence type="ECO:0000313" key="4">
    <source>
        <dbReference type="Proteomes" id="UP000218102"/>
    </source>
</evidence>
<dbReference type="SUPFAM" id="SSF53474">
    <property type="entry name" value="alpha/beta-Hydrolases"/>
    <property type="match status" value="1"/>
</dbReference>
<dbReference type="PROSITE" id="PS01173">
    <property type="entry name" value="LIPASE_GDXG_HIS"/>
    <property type="match status" value="1"/>
</dbReference>
<dbReference type="InterPro" id="IPR050300">
    <property type="entry name" value="GDXG_lipolytic_enzyme"/>
</dbReference>
<dbReference type="RefSeq" id="WP_013973465.1">
    <property type="nucleotide sequence ID" value="NZ_CP010359.1"/>
</dbReference>
<name>A0A099N4C1_PSEDL</name>
<proteinExistence type="inferred from homology"/>
<reference evidence="3 4" key="1">
    <citation type="submission" date="2017-09" db="EMBL/GenBank/DDBJ databases">
        <authorList>
            <person name="Ehlers B."/>
            <person name="Leendertz F.H."/>
        </authorList>
    </citation>
    <scope>NUCLEOTIDE SEQUENCE [LARGE SCALE GENOMIC DNA]</scope>
    <source>
        <strain evidence="3 4">DJ-1</strain>
    </source>
</reference>
<dbReference type="InterPro" id="IPR013094">
    <property type="entry name" value="AB_hydrolase_3"/>
</dbReference>
<evidence type="ECO:0000256" key="1">
    <source>
        <dbReference type="ARBA" id="ARBA00010515"/>
    </source>
</evidence>
<organism evidence="3 4">
    <name type="scientific">Pseudomonas plecoglossicida</name>
    <dbReference type="NCBI Taxonomy" id="70775"/>
    <lineage>
        <taxon>Bacteria</taxon>
        <taxon>Pseudomonadati</taxon>
        <taxon>Pseudomonadota</taxon>
        <taxon>Gammaproteobacteria</taxon>
        <taxon>Pseudomonadales</taxon>
        <taxon>Pseudomonadaceae</taxon>
        <taxon>Pseudomonas</taxon>
    </lineage>
</organism>
<evidence type="ECO:0000313" key="3">
    <source>
        <dbReference type="EMBL" id="PBJ96540.1"/>
    </source>
</evidence>
<gene>
    <name evidence="3" type="ORF">CMV24_07405</name>
</gene>
<dbReference type="AlphaFoldDB" id="A0A099N4C1"/>
<dbReference type="PANTHER" id="PTHR48081">
    <property type="entry name" value="AB HYDROLASE SUPERFAMILY PROTEIN C4A8.06C"/>
    <property type="match status" value="1"/>
</dbReference>
<dbReference type="InterPro" id="IPR029058">
    <property type="entry name" value="AB_hydrolase_fold"/>
</dbReference>